<dbReference type="RefSeq" id="WP_075866643.1">
    <property type="nucleotide sequence ID" value="NZ_BDJL01000142.1"/>
</dbReference>
<name>A0A1L8D5T4_9THEO</name>
<reference evidence="2" key="1">
    <citation type="submission" date="2016-12" db="EMBL/GenBank/DDBJ databases">
        <title>Draft Genome Sequences od Carboxydothermus pertinax and islandicus, Hydrogenogenic Carboxydotrophic Bacteria.</title>
        <authorList>
            <person name="Fukuyama Y."/>
            <person name="Ohmae K."/>
            <person name="Yoneda Y."/>
            <person name="Yoshida T."/>
            <person name="Sako Y."/>
        </authorList>
    </citation>
    <scope>NUCLEOTIDE SEQUENCE [LARGE SCALE GENOMIC DNA]</scope>
    <source>
        <strain evidence="2">SET</strain>
    </source>
</reference>
<keyword evidence="1" id="KW-0540">Nuclease</keyword>
<dbReference type="EMBL" id="BDJL01000142">
    <property type="protein sequence ID" value="GAV26484.1"/>
    <property type="molecule type" value="Genomic_DNA"/>
</dbReference>
<comment type="caution">
    <text evidence="1">The sequence shown here is derived from an EMBL/GenBank/DDBJ whole genome shotgun (WGS) entry which is preliminary data.</text>
</comment>
<dbReference type="REBASE" id="186972">
    <property type="entry name" value="CisSETORF24180P"/>
</dbReference>
<dbReference type="InterPro" id="IPR019068">
    <property type="entry name" value="Restrct_endonuc_II_MjaI"/>
</dbReference>
<evidence type="ECO:0000313" key="1">
    <source>
        <dbReference type="EMBL" id="GAV26484.1"/>
    </source>
</evidence>
<proteinExistence type="predicted"/>
<dbReference type="Proteomes" id="UP000187338">
    <property type="component" value="Unassembled WGS sequence"/>
</dbReference>
<dbReference type="GO" id="GO:0003677">
    <property type="term" value="F:DNA binding"/>
    <property type="evidence" value="ECO:0007669"/>
    <property type="project" value="InterPro"/>
</dbReference>
<keyword evidence="1" id="KW-0255">Endonuclease</keyword>
<accession>A0A1L8D5T4</accession>
<gene>
    <name evidence="1" type="ORF">ciss_24170</name>
</gene>
<dbReference type="AlphaFoldDB" id="A0A1L8D5T4"/>
<keyword evidence="2" id="KW-1185">Reference proteome</keyword>
<dbReference type="GO" id="GO:0009307">
    <property type="term" value="P:DNA restriction-modification system"/>
    <property type="evidence" value="ECO:0007669"/>
    <property type="project" value="InterPro"/>
</dbReference>
<organism evidence="1 2">
    <name type="scientific">Carboxydothermus islandicus</name>
    <dbReference type="NCBI Taxonomy" id="661089"/>
    <lineage>
        <taxon>Bacteria</taxon>
        <taxon>Bacillati</taxon>
        <taxon>Bacillota</taxon>
        <taxon>Clostridia</taxon>
        <taxon>Thermoanaerobacterales</taxon>
        <taxon>Thermoanaerobacteraceae</taxon>
        <taxon>Carboxydothermus</taxon>
    </lineage>
</organism>
<keyword evidence="1" id="KW-0378">Hydrolase</keyword>
<dbReference type="GO" id="GO:0009036">
    <property type="term" value="F:type II site-specific deoxyribonuclease activity"/>
    <property type="evidence" value="ECO:0007669"/>
    <property type="project" value="InterPro"/>
</dbReference>
<dbReference type="OrthoDB" id="1708084at2"/>
<dbReference type="STRING" id="661089.ciss_24170"/>
<protein>
    <submittedName>
        <fullName evidence="1">MjaI family restriction endonuclease</fullName>
    </submittedName>
</protein>
<sequence>MPKIRLTNKALAKYNEIQNLKLPPYVSTILNNANRFSQATRPEVVGQMTELFKEFLKETDEPSVDKWKNWYLQRYPNAINEAVSKILKKLEEMKNVMNKINEEMIKAWVEDLVITKTFIGMYYQRAILKKIAEIEGKDYRLATPEEESKGIDGFVGNTPISIKPKTYEHMDYLKENINAKIIEYIEEDDGISFEYEKN</sequence>
<dbReference type="Pfam" id="PF09568">
    <property type="entry name" value="RE_MjaI"/>
    <property type="match status" value="1"/>
</dbReference>
<evidence type="ECO:0000313" key="2">
    <source>
        <dbReference type="Proteomes" id="UP000187338"/>
    </source>
</evidence>